<dbReference type="SUPFAM" id="SSF75217">
    <property type="entry name" value="alpha/beta knot"/>
    <property type="match status" value="1"/>
</dbReference>
<keyword evidence="6" id="KW-1185">Reference proteome</keyword>
<evidence type="ECO:0000259" key="4">
    <source>
        <dbReference type="SMART" id="SM00967"/>
    </source>
</evidence>
<dbReference type="InterPro" id="IPR029064">
    <property type="entry name" value="Ribosomal_eL30-like_sf"/>
</dbReference>
<dbReference type="GO" id="GO:0005829">
    <property type="term" value="C:cytosol"/>
    <property type="evidence" value="ECO:0007669"/>
    <property type="project" value="TreeGrafter"/>
</dbReference>
<gene>
    <name evidence="5" type="ORF">LUCI_3785</name>
</gene>
<dbReference type="Pfam" id="PF08032">
    <property type="entry name" value="SpoU_sub_bind"/>
    <property type="match status" value="1"/>
</dbReference>
<sequence>MADEFIAGRNSVMEALKSDRSVNKLLVSKGERHGSIKEVIGLARSKGLVVQEVEPSKLDSLSNGVRHQGVVAFVSPVEYTALEEILVRTEAAGEDPLLVLLDELEDPHNVGAILRTADAAGVHGVLIPKRRSCPLSATVARTSAGAVEYVPVARIGNVTQTLELLKKKGFWIVGADMTGEKNYFEADLTGPLVIVVGSEGQGIGRSTKEHCDFLVRIPMRGRISSLNASVACSLLVYETVRQRYGKRK</sequence>
<dbReference type="GO" id="GO:0003723">
    <property type="term" value="F:RNA binding"/>
    <property type="evidence" value="ECO:0007669"/>
    <property type="project" value="InterPro"/>
</dbReference>
<dbReference type="PANTHER" id="PTHR46429:SF1">
    <property type="entry name" value="23S RRNA (GUANOSINE-2'-O-)-METHYLTRANSFERASE RLMB"/>
    <property type="match status" value="1"/>
</dbReference>
<dbReference type="Proteomes" id="UP000277811">
    <property type="component" value="Unassembled WGS sequence"/>
</dbReference>
<accession>A0A498REI3</accession>
<dbReference type="Pfam" id="PF00588">
    <property type="entry name" value="SpoU_methylase"/>
    <property type="match status" value="1"/>
</dbReference>
<dbReference type="FunFam" id="3.40.1280.10:FF:000008">
    <property type="entry name" value="Group 3 RNA methyltransferase TrmH"/>
    <property type="match status" value="1"/>
</dbReference>
<keyword evidence="3 5" id="KW-0808">Transferase</keyword>
<comment type="similarity">
    <text evidence="1">Belongs to the class IV-like SAM-binding methyltransferase superfamily. RNA methyltransferase TrmH family.</text>
</comment>
<dbReference type="CDD" id="cd18103">
    <property type="entry name" value="SpoU-like_RlmB"/>
    <property type="match status" value="1"/>
</dbReference>
<dbReference type="NCBIfam" id="TIGR00186">
    <property type="entry name" value="rRNA_methyl_3"/>
    <property type="match status" value="1"/>
</dbReference>
<evidence type="ECO:0000256" key="3">
    <source>
        <dbReference type="ARBA" id="ARBA00022679"/>
    </source>
</evidence>
<evidence type="ECO:0000313" key="5">
    <source>
        <dbReference type="EMBL" id="VBB08512.1"/>
    </source>
</evidence>
<dbReference type="OrthoDB" id="9794400at2"/>
<dbReference type="Gene3D" id="3.30.1330.30">
    <property type="match status" value="1"/>
</dbReference>
<dbReference type="InterPro" id="IPR013123">
    <property type="entry name" value="SpoU_subst-bd"/>
</dbReference>
<name>A0A498REI3_9FIRM</name>
<dbReference type="Gene3D" id="3.40.1280.10">
    <property type="match status" value="1"/>
</dbReference>
<evidence type="ECO:0000256" key="1">
    <source>
        <dbReference type="ARBA" id="ARBA00007228"/>
    </source>
</evidence>
<dbReference type="GO" id="GO:0008173">
    <property type="term" value="F:RNA methyltransferase activity"/>
    <property type="evidence" value="ECO:0007669"/>
    <property type="project" value="InterPro"/>
</dbReference>
<reference evidence="5 6" key="1">
    <citation type="submission" date="2018-06" db="EMBL/GenBank/DDBJ databases">
        <authorList>
            <person name="Strepis N."/>
        </authorList>
    </citation>
    <scope>NUCLEOTIDE SEQUENCE [LARGE SCALE GENOMIC DNA]</scope>
    <source>
        <strain evidence="5">LUCI</strain>
    </source>
</reference>
<evidence type="ECO:0000313" key="6">
    <source>
        <dbReference type="Proteomes" id="UP000277811"/>
    </source>
</evidence>
<feature type="domain" description="RNA 2-O ribose methyltransferase substrate binding" evidence="4">
    <location>
        <begin position="5"/>
        <end position="80"/>
    </location>
</feature>
<dbReference type="InterPro" id="IPR029026">
    <property type="entry name" value="tRNA_m1G_MTases_N"/>
</dbReference>
<dbReference type="InterPro" id="IPR001537">
    <property type="entry name" value="SpoU_MeTrfase"/>
</dbReference>
<dbReference type="PANTHER" id="PTHR46429">
    <property type="entry name" value="23S RRNA (GUANOSINE-2'-O-)-METHYLTRANSFERASE RLMB"/>
    <property type="match status" value="1"/>
</dbReference>
<dbReference type="InterPro" id="IPR029028">
    <property type="entry name" value="Alpha/beta_knot_MTases"/>
</dbReference>
<dbReference type="SMART" id="SM00967">
    <property type="entry name" value="SpoU_sub_bind"/>
    <property type="match status" value="1"/>
</dbReference>
<dbReference type="GO" id="GO:0032259">
    <property type="term" value="P:methylation"/>
    <property type="evidence" value="ECO:0007669"/>
    <property type="project" value="UniProtKB-KW"/>
</dbReference>
<organism evidence="5 6">
    <name type="scientific">Lucifera butyrica</name>
    <dbReference type="NCBI Taxonomy" id="1351585"/>
    <lineage>
        <taxon>Bacteria</taxon>
        <taxon>Bacillati</taxon>
        <taxon>Bacillota</taxon>
        <taxon>Negativicutes</taxon>
        <taxon>Veillonellales</taxon>
        <taxon>Veillonellaceae</taxon>
        <taxon>Lucifera</taxon>
    </lineage>
</organism>
<proteinExistence type="inferred from homology"/>
<dbReference type="AlphaFoldDB" id="A0A498REI3"/>
<keyword evidence="2 5" id="KW-0489">Methyltransferase</keyword>
<protein>
    <submittedName>
        <fullName evidence="5">Trna/rrna methyltransferase spou type</fullName>
    </submittedName>
</protein>
<evidence type="ECO:0000256" key="2">
    <source>
        <dbReference type="ARBA" id="ARBA00022603"/>
    </source>
</evidence>
<dbReference type="InterPro" id="IPR004441">
    <property type="entry name" value="rRNA_MeTrfase_TrmH"/>
</dbReference>
<dbReference type="GO" id="GO:0006396">
    <property type="term" value="P:RNA processing"/>
    <property type="evidence" value="ECO:0007669"/>
    <property type="project" value="InterPro"/>
</dbReference>
<dbReference type="EMBL" id="UPPP01000092">
    <property type="protein sequence ID" value="VBB08512.1"/>
    <property type="molecule type" value="Genomic_DNA"/>
</dbReference>
<dbReference type="SUPFAM" id="SSF55315">
    <property type="entry name" value="L30e-like"/>
    <property type="match status" value="1"/>
</dbReference>
<dbReference type="RefSeq" id="WP_122629373.1">
    <property type="nucleotide sequence ID" value="NZ_UPPP01000092.1"/>
</dbReference>